<dbReference type="EMBL" id="CAJNOK010054480">
    <property type="protein sequence ID" value="CAF1615921.1"/>
    <property type="molecule type" value="Genomic_DNA"/>
</dbReference>
<evidence type="ECO:0000313" key="3">
    <source>
        <dbReference type="Proteomes" id="UP000677228"/>
    </source>
</evidence>
<gene>
    <name evidence="1" type="ORF">OVA965_LOCUS42910</name>
    <name evidence="2" type="ORF">TMI583_LOCUS44962</name>
</gene>
<dbReference type="Proteomes" id="UP000682733">
    <property type="component" value="Unassembled WGS sequence"/>
</dbReference>
<evidence type="ECO:0000313" key="2">
    <source>
        <dbReference type="EMBL" id="CAF4432261.1"/>
    </source>
</evidence>
<proteinExistence type="predicted"/>
<dbReference type="AlphaFoldDB" id="A0A8S2G401"/>
<organism evidence="1 3">
    <name type="scientific">Didymodactylos carnosus</name>
    <dbReference type="NCBI Taxonomy" id="1234261"/>
    <lineage>
        <taxon>Eukaryota</taxon>
        <taxon>Metazoa</taxon>
        <taxon>Spiralia</taxon>
        <taxon>Gnathifera</taxon>
        <taxon>Rotifera</taxon>
        <taxon>Eurotatoria</taxon>
        <taxon>Bdelloidea</taxon>
        <taxon>Philodinida</taxon>
        <taxon>Philodinidae</taxon>
        <taxon>Didymodactylos</taxon>
    </lineage>
</organism>
<name>A0A8S2G401_9BILA</name>
<sequence>MVSMLLADYRAKHPQLKISERNKKLTRLDPGTPFTVWKSDKLQIFGDAHLIHDEIF</sequence>
<dbReference type="Proteomes" id="UP000677228">
    <property type="component" value="Unassembled WGS sequence"/>
</dbReference>
<feature type="non-terminal residue" evidence="1">
    <location>
        <position position="56"/>
    </location>
</feature>
<dbReference type="EMBL" id="CAJOBA010079016">
    <property type="protein sequence ID" value="CAF4432261.1"/>
    <property type="molecule type" value="Genomic_DNA"/>
</dbReference>
<protein>
    <submittedName>
        <fullName evidence="1">Uncharacterized protein</fullName>
    </submittedName>
</protein>
<accession>A0A8S2G401</accession>
<evidence type="ECO:0000313" key="1">
    <source>
        <dbReference type="EMBL" id="CAF1615921.1"/>
    </source>
</evidence>
<reference evidence="1" key="1">
    <citation type="submission" date="2021-02" db="EMBL/GenBank/DDBJ databases">
        <authorList>
            <person name="Nowell W R."/>
        </authorList>
    </citation>
    <scope>NUCLEOTIDE SEQUENCE</scope>
</reference>
<comment type="caution">
    <text evidence="1">The sequence shown here is derived from an EMBL/GenBank/DDBJ whole genome shotgun (WGS) entry which is preliminary data.</text>
</comment>